<feature type="compositionally biased region" description="Basic and acidic residues" evidence="1">
    <location>
        <begin position="7"/>
        <end position="20"/>
    </location>
</feature>
<sequence>MTVRGRQRGEQSRGTARDQAESAGAWAFAVLAVLGMAAPAWVLRGEAAELLGAGLPVPISAPDAGPESG</sequence>
<evidence type="ECO:0000313" key="3">
    <source>
        <dbReference type="EMBL" id="MQT04707.1"/>
    </source>
</evidence>
<feature type="region of interest" description="Disordered" evidence="1">
    <location>
        <begin position="1"/>
        <end position="20"/>
    </location>
</feature>
<reference evidence="3 4" key="1">
    <citation type="submission" date="2019-05" db="EMBL/GenBank/DDBJ databases">
        <title>Comparative genomics and metabolomics analyses of clavulanic acid producing Streptomyces species provides insight into specialized metabolism and evolution of beta-lactam biosynthetic gene clusters.</title>
        <authorList>
            <person name="Moore M.A."/>
            <person name="Cruz-Morales P."/>
            <person name="Barona Gomez F."/>
            <person name="Kapil T."/>
        </authorList>
    </citation>
    <scope>NUCLEOTIDE SEQUENCE [LARGE SCALE GENOMIC DNA]</scope>
    <source>
        <strain evidence="3 4">NRRL 5741</strain>
    </source>
</reference>
<keyword evidence="2" id="KW-0812">Transmembrane</keyword>
<keyword evidence="4" id="KW-1185">Reference proteome</keyword>
<dbReference type="EMBL" id="VCLA01000192">
    <property type="protein sequence ID" value="MQT04707.1"/>
    <property type="molecule type" value="Genomic_DNA"/>
</dbReference>
<keyword evidence="2" id="KW-1133">Transmembrane helix</keyword>
<dbReference type="RefSeq" id="WP_153525992.1">
    <property type="nucleotide sequence ID" value="NZ_JBEPDZ010000028.1"/>
</dbReference>
<proteinExistence type="predicted"/>
<keyword evidence="2" id="KW-0472">Membrane</keyword>
<feature type="transmembrane region" description="Helical" evidence="2">
    <location>
        <begin position="23"/>
        <end position="42"/>
    </location>
</feature>
<evidence type="ECO:0000313" key="4">
    <source>
        <dbReference type="Proteomes" id="UP000419138"/>
    </source>
</evidence>
<evidence type="ECO:0000256" key="2">
    <source>
        <dbReference type="SAM" id="Phobius"/>
    </source>
</evidence>
<evidence type="ECO:0000256" key="1">
    <source>
        <dbReference type="SAM" id="MobiDB-lite"/>
    </source>
</evidence>
<organism evidence="3 4">
    <name type="scientific">Streptomyces jumonjinensis</name>
    <dbReference type="NCBI Taxonomy" id="1945"/>
    <lineage>
        <taxon>Bacteria</taxon>
        <taxon>Bacillati</taxon>
        <taxon>Actinomycetota</taxon>
        <taxon>Actinomycetes</taxon>
        <taxon>Kitasatosporales</taxon>
        <taxon>Streptomycetaceae</taxon>
        <taxon>Streptomyces</taxon>
    </lineage>
</organism>
<accession>A0A646KRQ1</accession>
<dbReference type="Proteomes" id="UP000419138">
    <property type="component" value="Unassembled WGS sequence"/>
</dbReference>
<gene>
    <name evidence="3" type="ORF">FF041_32510</name>
</gene>
<dbReference type="AlphaFoldDB" id="A0A646KRQ1"/>
<protein>
    <submittedName>
        <fullName evidence="3">Uncharacterized protein</fullName>
    </submittedName>
</protein>
<comment type="caution">
    <text evidence="3">The sequence shown here is derived from an EMBL/GenBank/DDBJ whole genome shotgun (WGS) entry which is preliminary data.</text>
</comment>
<name>A0A646KRQ1_STRJU</name>